<evidence type="ECO:0000259" key="2">
    <source>
        <dbReference type="Pfam" id="PF01523"/>
    </source>
</evidence>
<dbReference type="InterPro" id="IPR002510">
    <property type="entry name" value="Metalloprtase-TldD/E_N"/>
</dbReference>
<dbReference type="AlphaFoldDB" id="A0A222GDJ7"/>
<dbReference type="InterPro" id="IPR036059">
    <property type="entry name" value="TldD/PmbA_sf"/>
</dbReference>
<dbReference type="InterPro" id="IPR045570">
    <property type="entry name" value="Metalloprtase-TldD/E_cen_dom"/>
</dbReference>
<evidence type="ECO:0000259" key="4">
    <source>
        <dbReference type="Pfam" id="PF19290"/>
    </source>
</evidence>
<proteinExistence type="inferred from homology"/>
<name>A0A222GDJ7_9GAMM</name>
<dbReference type="Proteomes" id="UP000202259">
    <property type="component" value="Chromosome"/>
</dbReference>
<dbReference type="SUPFAM" id="SSF111283">
    <property type="entry name" value="Putative modulator of DNA gyrase, PmbA/TldD"/>
    <property type="match status" value="1"/>
</dbReference>
<dbReference type="RefSeq" id="WP_081154365.1">
    <property type="nucleotide sequence ID" value="NZ_CP020465.1"/>
</dbReference>
<dbReference type="InterPro" id="IPR045569">
    <property type="entry name" value="Metalloprtase-TldD/E_C"/>
</dbReference>
<dbReference type="KEGG" id="cber:B5D82_06635"/>
<feature type="domain" description="Metalloprotease TldD/E C-terminal" evidence="3">
    <location>
        <begin position="238"/>
        <end position="450"/>
    </location>
</feature>
<dbReference type="GO" id="GO:0005829">
    <property type="term" value="C:cytosol"/>
    <property type="evidence" value="ECO:0007669"/>
    <property type="project" value="TreeGrafter"/>
</dbReference>
<evidence type="ECO:0000313" key="6">
    <source>
        <dbReference type="Proteomes" id="UP000202259"/>
    </source>
</evidence>
<keyword evidence="5" id="KW-0482">Metalloprotease</keyword>
<dbReference type="Gene3D" id="3.30.2290.10">
    <property type="entry name" value="PmbA/TldD superfamily"/>
    <property type="match status" value="1"/>
</dbReference>
<protein>
    <submittedName>
        <fullName evidence="5">Metalloprotease PmbA</fullName>
    </submittedName>
</protein>
<keyword evidence="5" id="KW-0645">Protease</keyword>
<dbReference type="PANTHER" id="PTHR43421">
    <property type="entry name" value="METALLOPROTEASE PMBA"/>
    <property type="match status" value="1"/>
</dbReference>
<feature type="domain" description="Metalloprotease TldD/E N-terminal" evidence="2">
    <location>
        <begin position="33"/>
        <end position="97"/>
    </location>
</feature>
<reference evidence="5 6" key="1">
    <citation type="submission" date="2017-08" db="EMBL/GenBank/DDBJ databases">
        <title>Complete genome of Colwellia sp. NB097-1, a psychrophile bacterium ioslated from Bering Sea.</title>
        <authorList>
            <person name="Chen X."/>
        </authorList>
    </citation>
    <scope>NUCLEOTIDE SEQUENCE [LARGE SCALE GENOMIC DNA]</scope>
    <source>
        <strain evidence="5 6">NB097-1</strain>
    </source>
</reference>
<dbReference type="GO" id="GO:0006508">
    <property type="term" value="P:proteolysis"/>
    <property type="evidence" value="ECO:0007669"/>
    <property type="project" value="UniProtKB-KW"/>
</dbReference>
<dbReference type="InterPro" id="IPR047657">
    <property type="entry name" value="PmbA"/>
</dbReference>
<dbReference type="Pfam" id="PF19290">
    <property type="entry name" value="PmbA_TldD_2nd"/>
    <property type="match status" value="1"/>
</dbReference>
<dbReference type="Pfam" id="PF19289">
    <property type="entry name" value="PmbA_TldD_3rd"/>
    <property type="match status" value="1"/>
</dbReference>
<dbReference type="EMBL" id="CP020465">
    <property type="protein sequence ID" value="ASP49920.1"/>
    <property type="molecule type" value="Genomic_DNA"/>
</dbReference>
<dbReference type="Pfam" id="PF01523">
    <property type="entry name" value="PmbA_TldD_1st"/>
    <property type="match status" value="1"/>
</dbReference>
<dbReference type="PANTHER" id="PTHR43421:SF1">
    <property type="entry name" value="METALLOPROTEASE PMBA"/>
    <property type="match status" value="1"/>
</dbReference>
<dbReference type="NCBIfam" id="NF008268">
    <property type="entry name" value="PRK11040.1"/>
    <property type="match status" value="1"/>
</dbReference>
<dbReference type="InterPro" id="IPR035068">
    <property type="entry name" value="TldD/PmbA_N"/>
</dbReference>
<gene>
    <name evidence="5" type="ORF">B5D82_06635</name>
</gene>
<keyword evidence="5" id="KW-0378">Hydrolase</keyword>
<organism evidence="5 6">
    <name type="scientific">Cognaticolwellia beringensis</name>
    <dbReference type="NCBI Taxonomy" id="1967665"/>
    <lineage>
        <taxon>Bacteria</taxon>
        <taxon>Pseudomonadati</taxon>
        <taxon>Pseudomonadota</taxon>
        <taxon>Gammaproteobacteria</taxon>
        <taxon>Alteromonadales</taxon>
        <taxon>Colwelliaceae</taxon>
        <taxon>Cognaticolwellia</taxon>
    </lineage>
</organism>
<dbReference type="GO" id="GO:0008237">
    <property type="term" value="F:metallopeptidase activity"/>
    <property type="evidence" value="ECO:0007669"/>
    <property type="project" value="UniProtKB-KW"/>
</dbReference>
<evidence type="ECO:0000313" key="5">
    <source>
        <dbReference type="EMBL" id="ASP49920.1"/>
    </source>
</evidence>
<keyword evidence="6" id="KW-1185">Reference proteome</keyword>
<dbReference type="OrthoDB" id="9803618at2"/>
<feature type="domain" description="Metalloprotease TldD/E central" evidence="4">
    <location>
        <begin position="124"/>
        <end position="231"/>
    </location>
</feature>
<accession>A0A222GDJ7</accession>
<sequence>MSDSESIQMQIEHVKKRVNDAMTMAKTLGADGAEVAMSRQQGLSVSTRMGEVENVEFTNDGGLGITVYKDGRKGSASTADLSEKALKQAIEAAVNIAKYTSVDECSGMADKDRLAMAPEDLDLYHPKALTTEQAISLAKACEDTALGYDKRITNSDGATLASFEGFKVYGNTHGQLVGYPSTRHSLSCVMIANEGDDMQRDYAYTVSREFDAMESAAKIGQQASIEALSRLGARKLSTTKVPVMFRADIANTLFGHFIAAISGGNLYRKSSFLMDSIGKQVFPEFLSISERPHLKKALASSAFDAEGVATVDREIITDGSLATYLLTSYSARKMGLKTTGHAGGIHNWQLGMKESGQGGDFDAMLKTLGTGLLVTELMGQGVNVVTGDYSRGAAGFWVENGEIAYPVDEITIAGKLQDIFSGIVAIGNDTDMRGSIRTGSIIVNEMQIAGS</sequence>
<evidence type="ECO:0000256" key="1">
    <source>
        <dbReference type="ARBA" id="ARBA00005836"/>
    </source>
</evidence>
<comment type="similarity">
    <text evidence="1">Belongs to the peptidase U62 family.</text>
</comment>
<evidence type="ECO:0000259" key="3">
    <source>
        <dbReference type="Pfam" id="PF19289"/>
    </source>
</evidence>